<name>A0ACC1IH07_9FUNG</name>
<keyword evidence="2" id="KW-1185">Reference proteome</keyword>
<organism evidence="1 2">
    <name type="scientific">Kickxella alabastrina</name>
    <dbReference type="NCBI Taxonomy" id="61397"/>
    <lineage>
        <taxon>Eukaryota</taxon>
        <taxon>Fungi</taxon>
        <taxon>Fungi incertae sedis</taxon>
        <taxon>Zoopagomycota</taxon>
        <taxon>Kickxellomycotina</taxon>
        <taxon>Kickxellomycetes</taxon>
        <taxon>Kickxellales</taxon>
        <taxon>Kickxellaceae</taxon>
        <taxon>Kickxella</taxon>
    </lineage>
</organism>
<accession>A0ACC1IH07</accession>
<evidence type="ECO:0000313" key="1">
    <source>
        <dbReference type="EMBL" id="KAJ1895512.1"/>
    </source>
</evidence>
<dbReference type="Proteomes" id="UP001150581">
    <property type="component" value="Unassembled WGS sequence"/>
</dbReference>
<dbReference type="EMBL" id="JANBPG010000557">
    <property type="protein sequence ID" value="KAJ1895512.1"/>
    <property type="molecule type" value="Genomic_DNA"/>
</dbReference>
<gene>
    <name evidence="1" type="ORF">LPJ66_004547</name>
</gene>
<comment type="caution">
    <text evidence="1">The sequence shown here is derived from an EMBL/GenBank/DDBJ whole genome shotgun (WGS) entry which is preliminary data.</text>
</comment>
<proteinExistence type="predicted"/>
<reference evidence="1" key="1">
    <citation type="submission" date="2022-07" db="EMBL/GenBank/DDBJ databases">
        <title>Phylogenomic reconstructions and comparative analyses of Kickxellomycotina fungi.</title>
        <authorList>
            <person name="Reynolds N.K."/>
            <person name="Stajich J.E."/>
            <person name="Barry K."/>
            <person name="Grigoriev I.V."/>
            <person name="Crous P."/>
            <person name="Smith M.E."/>
        </authorList>
    </citation>
    <scope>NUCLEOTIDE SEQUENCE</scope>
    <source>
        <strain evidence="1">Benny 63K</strain>
    </source>
</reference>
<evidence type="ECO:0000313" key="2">
    <source>
        <dbReference type="Proteomes" id="UP001150581"/>
    </source>
</evidence>
<sequence length="136" mass="15855">MNSETQAQVQTLTQTQAQTQAQHQRGQGLSAEGPGSNSSRPLHRKGLFDDARLETIFRRRVERLVQRPPSKFSRRLQALNYTLMFGVGSYMVLYQDYGDRPHCFTGLRRWYFGKINSMWTLSSEEEKELRERGQLK</sequence>
<protein>
    <submittedName>
        <fullName evidence="1">Uncharacterized protein</fullName>
    </submittedName>
</protein>